<comment type="similarity">
    <text evidence="2 8">Belongs to the class-I pyridine nucleotide-disulfide oxidoreductase family.</text>
</comment>
<dbReference type="InterPro" id="IPR004099">
    <property type="entry name" value="Pyr_nucl-diS_OxRdtase_dimer"/>
</dbReference>
<dbReference type="Gene3D" id="3.50.50.60">
    <property type="entry name" value="FAD/NAD(P)-binding domain"/>
    <property type="match status" value="2"/>
</dbReference>
<dbReference type="PANTHER" id="PTHR42737:SF2">
    <property type="entry name" value="GLUTATHIONE REDUCTASE"/>
    <property type="match status" value="1"/>
</dbReference>
<feature type="domain" description="Pyridine nucleotide-disulphide oxidoreductase dimerisation" evidence="9">
    <location>
        <begin position="341"/>
        <end position="448"/>
    </location>
</feature>
<dbReference type="Gene3D" id="3.30.390.30">
    <property type="match status" value="1"/>
</dbReference>
<keyword evidence="5 8" id="KW-0560">Oxidoreductase</keyword>
<evidence type="ECO:0000313" key="12">
    <source>
        <dbReference type="Proteomes" id="UP001595607"/>
    </source>
</evidence>
<dbReference type="InterPro" id="IPR001100">
    <property type="entry name" value="Pyr_nuc-diS_OxRdtase"/>
</dbReference>
<gene>
    <name evidence="11" type="primary">gorA</name>
    <name evidence="11" type="ORF">ACFONP_09585</name>
</gene>
<dbReference type="PRINTS" id="PR00411">
    <property type="entry name" value="PNDRDTASEI"/>
</dbReference>
<dbReference type="PIRSF" id="PIRSF000350">
    <property type="entry name" value="Mercury_reductase_MerA"/>
    <property type="match status" value="1"/>
</dbReference>
<dbReference type="Proteomes" id="UP001595607">
    <property type="component" value="Unassembled WGS sequence"/>
</dbReference>
<evidence type="ECO:0000256" key="4">
    <source>
        <dbReference type="ARBA" id="ARBA00022827"/>
    </source>
</evidence>
<dbReference type="RefSeq" id="WP_189575097.1">
    <property type="nucleotide sequence ID" value="NZ_BMXU01000002.1"/>
</dbReference>
<keyword evidence="12" id="KW-1185">Reference proteome</keyword>
<comment type="cofactor">
    <cofactor evidence="1">
        <name>FAD</name>
        <dbReference type="ChEBI" id="CHEBI:57692"/>
    </cofactor>
</comment>
<evidence type="ECO:0000259" key="10">
    <source>
        <dbReference type="Pfam" id="PF07992"/>
    </source>
</evidence>
<protein>
    <submittedName>
        <fullName evidence="11">Glutathione-disulfide reductase</fullName>
        <ecNumber evidence="11">1.8.1.7</ecNumber>
    </submittedName>
</protein>
<dbReference type="NCBIfam" id="NF004776">
    <property type="entry name" value="PRK06116.1"/>
    <property type="match status" value="1"/>
</dbReference>
<dbReference type="PANTHER" id="PTHR42737">
    <property type="entry name" value="GLUTATHIONE REDUCTASE"/>
    <property type="match status" value="1"/>
</dbReference>
<evidence type="ECO:0000313" key="11">
    <source>
        <dbReference type="EMBL" id="MFC3302982.1"/>
    </source>
</evidence>
<evidence type="ECO:0000256" key="2">
    <source>
        <dbReference type="ARBA" id="ARBA00007532"/>
    </source>
</evidence>
<name>A0ABV7MDM4_9PROT</name>
<dbReference type="EMBL" id="JBHRVA010000003">
    <property type="protein sequence ID" value="MFC3302982.1"/>
    <property type="molecule type" value="Genomic_DNA"/>
</dbReference>
<keyword evidence="7 8" id="KW-0676">Redox-active center</keyword>
<dbReference type="Pfam" id="PF07992">
    <property type="entry name" value="Pyr_redox_2"/>
    <property type="match status" value="1"/>
</dbReference>
<dbReference type="GO" id="GO:0004362">
    <property type="term" value="F:glutathione-disulfide reductase (NADPH) activity"/>
    <property type="evidence" value="ECO:0007669"/>
    <property type="project" value="UniProtKB-EC"/>
</dbReference>
<dbReference type="InterPro" id="IPR012999">
    <property type="entry name" value="Pyr_OxRdtase_I_AS"/>
</dbReference>
<comment type="caution">
    <text evidence="11">The sequence shown here is derived from an EMBL/GenBank/DDBJ whole genome shotgun (WGS) entry which is preliminary data.</text>
</comment>
<dbReference type="EC" id="1.8.1.7" evidence="11"/>
<dbReference type="InterPro" id="IPR046952">
    <property type="entry name" value="GSHR/TRXR-like"/>
</dbReference>
<proteinExistence type="inferred from homology"/>
<evidence type="ECO:0000256" key="6">
    <source>
        <dbReference type="ARBA" id="ARBA00023157"/>
    </source>
</evidence>
<accession>A0ABV7MDM4</accession>
<dbReference type="Pfam" id="PF02852">
    <property type="entry name" value="Pyr_redox_dim"/>
    <property type="match status" value="1"/>
</dbReference>
<dbReference type="PRINTS" id="PR00368">
    <property type="entry name" value="FADPNR"/>
</dbReference>
<keyword evidence="6" id="KW-1015">Disulfide bond</keyword>
<organism evidence="11 12">
    <name type="scientific">Parvularcula lutaonensis</name>
    <dbReference type="NCBI Taxonomy" id="491923"/>
    <lineage>
        <taxon>Bacteria</taxon>
        <taxon>Pseudomonadati</taxon>
        <taxon>Pseudomonadota</taxon>
        <taxon>Alphaproteobacteria</taxon>
        <taxon>Parvularculales</taxon>
        <taxon>Parvularculaceae</taxon>
        <taxon>Parvularcula</taxon>
    </lineage>
</organism>
<dbReference type="InterPro" id="IPR036188">
    <property type="entry name" value="FAD/NAD-bd_sf"/>
</dbReference>
<evidence type="ECO:0000256" key="5">
    <source>
        <dbReference type="ARBA" id="ARBA00023002"/>
    </source>
</evidence>
<dbReference type="InterPro" id="IPR016156">
    <property type="entry name" value="FAD/NAD-linked_Rdtase_dimer_sf"/>
</dbReference>
<evidence type="ECO:0000259" key="9">
    <source>
        <dbReference type="Pfam" id="PF02852"/>
    </source>
</evidence>
<evidence type="ECO:0000256" key="8">
    <source>
        <dbReference type="RuleBase" id="RU003691"/>
    </source>
</evidence>
<sequence length="455" mass="49295">MAYDYDLFVIGAGSGGVRAARLAAQAGFKVACAEESKPGGTCVVRGCVPKKLFVYASEYGHMMEDAKGYGWTFPEAPRHDWDTLRDNVQAEVERLSGIYSGILEKNGVDHIRSRAVLVDPHTIHIVEEDRQVTAEKILVAVGGRPIRDDGIPGAELGIVSDDAFLLPKLPKTAVIAGGGYIAVEFAYILAGLGVAVTLVYRGERVLRSFDTDLASYVEGNFERAGIRYVNNTVFTKIEEMDVGGRRVHLMNGDVLDTELVFWAIGRRPNTDSLGVDRVGVQVDRHGAIIVNEDSQSSVPSIFAVGDVTNRVNLTPVAIREAAAFVETQFKGNPRRMDYDFIPKAVFSQPPVASVGYTAAEARAAGYEVDVYKADFRAMRNILAQNPERCIMKLVVCKKTDKVLGCHIAGTEAGEMVQVAAIAVKAGVTKAQFDATCALHPTVAEELVTLNTIVEE</sequence>
<keyword evidence="3 8" id="KW-0285">Flavoprotein</keyword>
<evidence type="ECO:0000256" key="1">
    <source>
        <dbReference type="ARBA" id="ARBA00001974"/>
    </source>
</evidence>
<keyword evidence="4 8" id="KW-0274">FAD</keyword>
<dbReference type="InterPro" id="IPR023753">
    <property type="entry name" value="FAD/NAD-binding_dom"/>
</dbReference>
<evidence type="ECO:0000256" key="7">
    <source>
        <dbReference type="ARBA" id="ARBA00023284"/>
    </source>
</evidence>
<feature type="domain" description="FAD/NAD(P)-binding" evidence="10">
    <location>
        <begin position="5"/>
        <end position="321"/>
    </location>
</feature>
<evidence type="ECO:0000256" key="3">
    <source>
        <dbReference type="ARBA" id="ARBA00022630"/>
    </source>
</evidence>
<dbReference type="SUPFAM" id="SSF51905">
    <property type="entry name" value="FAD/NAD(P)-binding domain"/>
    <property type="match status" value="1"/>
</dbReference>
<dbReference type="SUPFAM" id="SSF55424">
    <property type="entry name" value="FAD/NAD-linked reductases, dimerisation (C-terminal) domain"/>
    <property type="match status" value="1"/>
</dbReference>
<dbReference type="PROSITE" id="PS00076">
    <property type="entry name" value="PYRIDINE_REDOX_1"/>
    <property type="match status" value="1"/>
</dbReference>
<reference evidence="12" key="1">
    <citation type="journal article" date="2019" name="Int. J. Syst. Evol. Microbiol.">
        <title>The Global Catalogue of Microorganisms (GCM) 10K type strain sequencing project: providing services to taxonomists for standard genome sequencing and annotation.</title>
        <authorList>
            <consortium name="The Broad Institute Genomics Platform"/>
            <consortium name="The Broad Institute Genome Sequencing Center for Infectious Disease"/>
            <person name="Wu L."/>
            <person name="Ma J."/>
        </authorList>
    </citation>
    <scope>NUCLEOTIDE SEQUENCE [LARGE SCALE GENOMIC DNA]</scope>
    <source>
        <strain evidence="12">KCTC 22245</strain>
    </source>
</reference>